<sequence>MNNNELSAQQDIAIKEFANDTDLIAKQTEEFLHLVYPAYLVDSYNVDQHLDSDSTLRLDGMTYFRISSCSAETVDKAFEVINEKIEKLFTALHSIGISIGYGLVSRNGVTNLVLGIYSCRDVESVKSITQGMLSGIEIESYSPDFSGEKNSDMSFGILSGVPSLYLRDQKQTFSLSSIMRSLNGHDYTVMFLAKPVPMHCVTQDISSLMTVRDKAFAVSKRNVSRSSSYTETNSHTTNVNNGKNSIAGQIGGGGGSLAGMALGTIILPGVGTMIGAGVGAGLGTIIGNVVGGGKTHSEGYSDSVSKAITEGENISVDIQNGFALELINYTDKAIERLKSGQNNGIWQTAITYSADSDVSKNIIKACLCGELSKPDPDKLPLLSFEPSSSSKEVLRIPNFLGNDIKNPLCSYINSSELGLLCTMPTESVPDFELRIEKTYPLSRSSLELNSIKVGNVADGRKAITNMPFALSELDLNKHTFVCGITGSGKTTTVKKILLEAQKPFLVIESAKKEYRNLAIDSVVYTLGKPELNCPQINPFYIMPGVSPQTHIDYLKDLFNASFSFYGPMPYILEKCLHSIYKNKGWDLTLGYHPMLANNQSETDFFNVEYTKNKYSFASHKYLFPTMQELKDEIARYVEDELKYDGEVAGNVKTAIKVRLENLCIGAKGFTFNTSEYLDFSELLEKNVVFELEGLADDSDKAFSVGLLVIFINEYRQIAKEIGGNKDTELKHLLVIEEAHRLLKNVDTERSTETAGNPKGKAVEHFTNMIAEMRSYGQGVIVAEQIPSKLAPDVIKNSSTKIVQRIVSADDQQIIANTIGISAEDALQLGSLEAGYAFCHKEGMSLPTTVKISDKVTDDDGAEQELDVFVSDEVLYNKNNERFYNINISTIRNALGSDDIAKRKILSLMNTLFIESADIGVSSCNDIRKQFNSILVQKGVSLVLCRNSMQIVADYMADVMLGMIVRGVYCANDLPADELIFELKDALSLPTVEKIYKVKERLSKLYNQDTAKFAKQNIVLLLKRSLKSTTDIRASANEYFSQVTPNTLNEIVVAVKGDCTV</sequence>
<proteinExistence type="predicted"/>
<organism evidence="2 3">
    <name type="scientific">Photobacterium damselae subsp. damselae</name>
    <name type="common">Listonella damsela</name>
    <dbReference type="NCBI Taxonomy" id="85581"/>
    <lineage>
        <taxon>Bacteria</taxon>
        <taxon>Pseudomonadati</taxon>
        <taxon>Pseudomonadota</taxon>
        <taxon>Gammaproteobacteria</taxon>
        <taxon>Vibrionales</taxon>
        <taxon>Vibrionaceae</taxon>
        <taxon>Photobacterium</taxon>
    </lineage>
</organism>
<protein>
    <recommendedName>
        <fullName evidence="4">ATP-binding protein</fullName>
    </recommendedName>
</protein>
<dbReference type="PANTHER" id="PTHR42957">
    <property type="entry name" value="HELICASE MJ1565-RELATED"/>
    <property type="match status" value="1"/>
</dbReference>
<feature type="region of interest" description="Disordered" evidence="1">
    <location>
        <begin position="226"/>
        <end position="245"/>
    </location>
</feature>
<dbReference type="PANTHER" id="PTHR42957:SF1">
    <property type="entry name" value="HELICASE MJ1565-RELATED"/>
    <property type="match status" value="1"/>
</dbReference>
<dbReference type="InterPro" id="IPR008571">
    <property type="entry name" value="HerA-like"/>
</dbReference>
<dbReference type="AlphaFoldDB" id="A0A850R3M0"/>
<name>A0A850R3M0_PHODD</name>
<feature type="compositionally biased region" description="Polar residues" evidence="1">
    <location>
        <begin position="226"/>
        <end position="244"/>
    </location>
</feature>
<evidence type="ECO:0000256" key="1">
    <source>
        <dbReference type="SAM" id="MobiDB-lite"/>
    </source>
</evidence>
<gene>
    <name evidence="2" type="ORF">HWA77_23075</name>
</gene>
<dbReference type="Gene3D" id="3.40.50.300">
    <property type="entry name" value="P-loop containing nucleotide triphosphate hydrolases"/>
    <property type="match status" value="2"/>
</dbReference>
<dbReference type="EMBL" id="JABXOR010001487">
    <property type="protein sequence ID" value="NVP03095.1"/>
    <property type="molecule type" value="Genomic_DNA"/>
</dbReference>
<dbReference type="SUPFAM" id="SSF52540">
    <property type="entry name" value="P-loop containing nucleoside triphosphate hydrolases"/>
    <property type="match status" value="1"/>
</dbReference>
<evidence type="ECO:0000313" key="2">
    <source>
        <dbReference type="EMBL" id="NVP03095.1"/>
    </source>
</evidence>
<dbReference type="Proteomes" id="UP000533429">
    <property type="component" value="Unassembled WGS sequence"/>
</dbReference>
<evidence type="ECO:0008006" key="4">
    <source>
        <dbReference type="Google" id="ProtNLM"/>
    </source>
</evidence>
<dbReference type="InterPro" id="IPR027417">
    <property type="entry name" value="P-loop_NTPase"/>
</dbReference>
<comment type="caution">
    <text evidence="2">The sequence shown here is derived from an EMBL/GenBank/DDBJ whole genome shotgun (WGS) entry which is preliminary data.</text>
</comment>
<evidence type="ECO:0000313" key="3">
    <source>
        <dbReference type="Proteomes" id="UP000533429"/>
    </source>
</evidence>
<reference evidence="2 3" key="1">
    <citation type="submission" date="2020-06" db="EMBL/GenBank/DDBJ databases">
        <title>Photobacterium damselae subsp. damselae comparative genomics.</title>
        <authorList>
            <person name="Osorio C.R."/>
        </authorList>
    </citation>
    <scope>NUCLEOTIDE SEQUENCE [LARGE SCALE GENOMIC DNA]</scope>
    <source>
        <strain evidence="2 3">TW250/03</strain>
    </source>
</reference>
<accession>A0A850R3M0</accession>